<dbReference type="RefSeq" id="WP_366923460.1">
    <property type="nucleotide sequence ID" value="NZ_CP121694.1"/>
</dbReference>
<dbReference type="InterPro" id="IPR000994">
    <property type="entry name" value="Pept_M24"/>
</dbReference>
<name>A0AAU0UJL3_9FIRM</name>
<reference evidence="3 4" key="1">
    <citation type="submission" date="2023-04" db="EMBL/GenBank/DDBJ databases">
        <authorList>
            <person name="Hsu D."/>
        </authorList>
    </citation>
    <scope>NUCLEOTIDE SEQUENCE [LARGE SCALE GENOMIC DNA]</scope>
    <source>
        <strain evidence="3 4">MK1</strain>
    </source>
</reference>
<dbReference type="SUPFAM" id="SSF55920">
    <property type="entry name" value="Creatinase/aminopeptidase"/>
    <property type="match status" value="1"/>
</dbReference>
<dbReference type="InterPro" id="IPR036005">
    <property type="entry name" value="Creatinase/aminopeptidase-like"/>
</dbReference>
<evidence type="ECO:0000259" key="1">
    <source>
        <dbReference type="Pfam" id="PF00557"/>
    </source>
</evidence>
<sequence>MQRKLQYQGIDCAIVLQSKALFYYTGTAQNAHLIVPSQGDPLLLVKKDFGRAREETDLQNVRQLESIKKLPDIVNDHCRTPARIGLEMDVLPAKNYLYYQRLFDGAELVDVSGLIRAQRIVKSVAEVNIIRESAARQLEVYRQIPDILREGMAEIELAAEVEAKARKLGHYGITPLRGFNLAIFYGHIMSGENGAVPSSFEGPTGGKGLGPAMPQSAGLRKIRAHEPVIVDYTGCYNGYIVDMTRVYSIGSLPETLVKAHRVAVDIQDMIAEKARPGMSCEKLYFQALDYAEKAGLKRYFLGYNYTLPFVGHGVGLELNELPLLARGYDQPLVDSSVIAIEPKFLFPGQGAVGIENTFLVTEHGLEKLTASNDEIIVI</sequence>
<dbReference type="Pfam" id="PF00557">
    <property type="entry name" value="Peptidase_M24"/>
    <property type="match status" value="1"/>
</dbReference>
<gene>
    <name evidence="3" type="ORF">MFMK1_000349</name>
</gene>
<dbReference type="InterPro" id="IPR000587">
    <property type="entry name" value="Creatinase_N"/>
</dbReference>
<dbReference type="Proteomes" id="UP001329915">
    <property type="component" value="Chromosome"/>
</dbReference>
<dbReference type="SUPFAM" id="SSF53092">
    <property type="entry name" value="Creatinase/prolidase N-terminal domain"/>
    <property type="match status" value="1"/>
</dbReference>
<feature type="domain" description="Peptidase M24" evidence="1">
    <location>
        <begin position="129"/>
        <end position="362"/>
    </location>
</feature>
<dbReference type="KEGG" id="dbc:MFMK1_000349"/>
<accession>A0AAU0UJL3</accession>
<organism evidence="3 4">
    <name type="scientific">Metallumcola ferriviriculae</name>
    <dbReference type="NCBI Taxonomy" id="3039180"/>
    <lineage>
        <taxon>Bacteria</taxon>
        <taxon>Bacillati</taxon>
        <taxon>Bacillota</taxon>
        <taxon>Clostridia</taxon>
        <taxon>Neomoorellales</taxon>
        <taxon>Desulfitibacteraceae</taxon>
        <taxon>Metallumcola</taxon>
    </lineage>
</organism>
<dbReference type="Gene3D" id="3.90.230.10">
    <property type="entry name" value="Creatinase/methionine aminopeptidase superfamily"/>
    <property type="match status" value="1"/>
</dbReference>
<feature type="domain" description="Creatinase N-terminal" evidence="2">
    <location>
        <begin position="2"/>
        <end position="121"/>
    </location>
</feature>
<protein>
    <submittedName>
        <fullName evidence="3">Xaa-Pro peptidase family protein</fullName>
    </submittedName>
</protein>
<dbReference type="PANTHER" id="PTHR46112:SF2">
    <property type="entry name" value="XAA-PRO AMINOPEPTIDASE P-RELATED"/>
    <property type="match status" value="1"/>
</dbReference>
<dbReference type="InterPro" id="IPR029149">
    <property type="entry name" value="Creatin/AminoP/Spt16_N"/>
</dbReference>
<dbReference type="PANTHER" id="PTHR46112">
    <property type="entry name" value="AMINOPEPTIDASE"/>
    <property type="match status" value="1"/>
</dbReference>
<keyword evidence="4" id="KW-1185">Reference proteome</keyword>
<dbReference type="InterPro" id="IPR050659">
    <property type="entry name" value="Peptidase_M24B"/>
</dbReference>
<dbReference type="Pfam" id="PF01321">
    <property type="entry name" value="Creatinase_N"/>
    <property type="match status" value="1"/>
</dbReference>
<dbReference type="EMBL" id="CP121694">
    <property type="protein sequence ID" value="WRO20567.1"/>
    <property type="molecule type" value="Genomic_DNA"/>
</dbReference>
<dbReference type="AlphaFoldDB" id="A0AAU0UJL3"/>
<evidence type="ECO:0000313" key="4">
    <source>
        <dbReference type="Proteomes" id="UP001329915"/>
    </source>
</evidence>
<evidence type="ECO:0000313" key="3">
    <source>
        <dbReference type="EMBL" id="WRO20567.1"/>
    </source>
</evidence>
<dbReference type="CDD" id="cd01066">
    <property type="entry name" value="APP_MetAP"/>
    <property type="match status" value="1"/>
</dbReference>
<dbReference type="Gene3D" id="3.40.350.10">
    <property type="entry name" value="Creatinase/prolidase N-terminal domain"/>
    <property type="match status" value="1"/>
</dbReference>
<proteinExistence type="predicted"/>
<evidence type="ECO:0000259" key="2">
    <source>
        <dbReference type="Pfam" id="PF01321"/>
    </source>
</evidence>